<dbReference type="Proteomes" id="UP000009097">
    <property type="component" value="Unassembled WGS sequence"/>
</dbReference>
<sequence length="51" mass="5537">MHSGTKYIGEHSDMLCGILSLRPDIEATENSIDKLRGERAFLGSVMASLEG</sequence>
<dbReference type="RefSeq" id="XP_018239700.1">
    <property type="nucleotide sequence ID" value="XM_018399062.1"/>
</dbReference>
<reference evidence="1" key="2">
    <citation type="journal article" date="2010" name="Nature">
        <title>Comparative genomics reveals mobile pathogenicity chromosomes in Fusarium.</title>
        <authorList>
            <person name="Ma L.J."/>
            <person name="van der Does H.C."/>
            <person name="Borkovich K.A."/>
            <person name="Coleman J.J."/>
            <person name="Daboussi M.J."/>
            <person name="Di Pietro A."/>
            <person name="Dufresne M."/>
            <person name="Freitag M."/>
            <person name="Grabherr M."/>
            <person name="Henrissat B."/>
            <person name="Houterman P.M."/>
            <person name="Kang S."/>
            <person name="Shim W.B."/>
            <person name="Woloshuk C."/>
            <person name="Xie X."/>
            <person name="Xu J.R."/>
            <person name="Antoniw J."/>
            <person name="Baker S.E."/>
            <person name="Bluhm B.H."/>
            <person name="Breakspear A."/>
            <person name="Brown D.W."/>
            <person name="Butchko R.A."/>
            <person name="Chapman S."/>
            <person name="Coulson R."/>
            <person name="Coutinho P.M."/>
            <person name="Danchin E.G."/>
            <person name="Diener A."/>
            <person name="Gale L.R."/>
            <person name="Gardiner D.M."/>
            <person name="Goff S."/>
            <person name="Hammond-Kosack K.E."/>
            <person name="Hilburn K."/>
            <person name="Hua-Van A."/>
            <person name="Jonkers W."/>
            <person name="Kazan K."/>
            <person name="Kodira C.D."/>
            <person name="Koehrsen M."/>
            <person name="Kumar L."/>
            <person name="Lee Y.H."/>
            <person name="Li L."/>
            <person name="Manners J.M."/>
            <person name="Miranda-Saavedra D."/>
            <person name="Mukherjee M."/>
            <person name="Park G."/>
            <person name="Park J."/>
            <person name="Park S.Y."/>
            <person name="Proctor R.H."/>
            <person name="Regev A."/>
            <person name="Ruiz-Roldan M.C."/>
            <person name="Sain D."/>
            <person name="Sakthikumar S."/>
            <person name="Sykes S."/>
            <person name="Schwartz D.C."/>
            <person name="Turgeon B.G."/>
            <person name="Wapinski I."/>
            <person name="Yoder O."/>
            <person name="Young S."/>
            <person name="Zeng Q."/>
            <person name="Zhou S."/>
            <person name="Galagan J."/>
            <person name="Cuomo C.A."/>
            <person name="Kistler H.C."/>
            <person name="Rep M."/>
        </authorList>
    </citation>
    <scope>NUCLEOTIDE SEQUENCE [LARGE SCALE GENOMIC DNA]</scope>
    <source>
        <strain evidence="1">4287</strain>
    </source>
</reference>
<accession>A0A0J9UQR3</accession>
<evidence type="ECO:0008006" key="3">
    <source>
        <dbReference type="Google" id="ProtNLM"/>
    </source>
</evidence>
<dbReference type="OrthoDB" id="5052071at2759"/>
<gene>
    <name evidence="1" type="ORF">FOXG_18917</name>
</gene>
<dbReference type="GeneID" id="28959623"/>
<organism evidence="1 2">
    <name type="scientific">Fusarium oxysporum f. sp. lycopersici (strain 4287 / CBS 123668 / FGSC 9935 / NRRL 34936)</name>
    <name type="common">Fusarium vascular wilt of tomato</name>
    <dbReference type="NCBI Taxonomy" id="426428"/>
    <lineage>
        <taxon>Eukaryota</taxon>
        <taxon>Fungi</taxon>
        <taxon>Dikarya</taxon>
        <taxon>Ascomycota</taxon>
        <taxon>Pezizomycotina</taxon>
        <taxon>Sordariomycetes</taxon>
        <taxon>Hypocreomycetidae</taxon>
        <taxon>Hypocreales</taxon>
        <taxon>Nectriaceae</taxon>
        <taxon>Fusarium</taxon>
        <taxon>Fusarium oxysporum species complex</taxon>
    </lineage>
</organism>
<dbReference type="KEGG" id="fox:FOXG_18917"/>
<protein>
    <recommendedName>
        <fullName evidence="3">Cystathionine beta-lyase</fullName>
    </recommendedName>
</protein>
<proteinExistence type="predicted"/>
<evidence type="ECO:0000313" key="1">
    <source>
        <dbReference type="EMBL" id="KNB01655.1"/>
    </source>
</evidence>
<dbReference type="EMBL" id="DS231700">
    <property type="protein sequence ID" value="KNB01655.1"/>
    <property type="molecule type" value="Genomic_DNA"/>
</dbReference>
<dbReference type="AlphaFoldDB" id="A0A0J9UQR3"/>
<reference evidence="1" key="1">
    <citation type="submission" date="2007-04" db="EMBL/GenBank/DDBJ databases">
        <authorList>
            <consortium name="The Broad Institute Genome Sequencing Platform"/>
            <person name="Birren B."/>
            <person name="Lander E."/>
            <person name="Galagan J."/>
            <person name="Nusbaum C."/>
            <person name="Devon K."/>
            <person name="Ma L.-J."/>
            <person name="Jaffe D."/>
            <person name="Butler J."/>
            <person name="Alvarez P."/>
            <person name="Gnerre S."/>
            <person name="Grabherr M."/>
            <person name="Kleber M."/>
            <person name="Mauceli E."/>
            <person name="Brockman W."/>
            <person name="MacCallum I.A."/>
            <person name="Young S."/>
            <person name="LaButti K."/>
            <person name="DeCaprio D."/>
            <person name="Crawford M."/>
            <person name="Koehrsen M."/>
            <person name="Engels R."/>
            <person name="Montgomery P."/>
            <person name="Pearson M."/>
            <person name="Howarth C."/>
            <person name="Larson L."/>
            <person name="White J."/>
            <person name="O'Leary S."/>
            <person name="Kodira C."/>
            <person name="Zeng Q."/>
            <person name="Yandava C."/>
            <person name="Alvarado L."/>
            <person name="Kistler C."/>
            <person name="Shim W.-B."/>
            <person name="Kang S."/>
            <person name="Woloshuk C."/>
        </authorList>
    </citation>
    <scope>NUCLEOTIDE SEQUENCE</scope>
    <source>
        <strain evidence="1">4287</strain>
    </source>
</reference>
<name>A0A0J9UQR3_FUSO4</name>
<dbReference type="InterPro" id="IPR015421">
    <property type="entry name" value="PyrdxlP-dep_Trfase_major"/>
</dbReference>
<evidence type="ECO:0000313" key="2">
    <source>
        <dbReference type="Proteomes" id="UP000009097"/>
    </source>
</evidence>
<dbReference type="Gene3D" id="3.40.640.10">
    <property type="entry name" value="Type I PLP-dependent aspartate aminotransferase-like (Major domain)"/>
    <property type="match status" value="1"/>
</dbReference>
<dbReference type="VEuPathDB" id="FungiDB:FOXG_18917"/>